<keyword evidence="3" id="KW-1185">Reference proteome</keyword>
<dbReference type="Proteomes" id="UP000243579">
    <property type="component" value="Unassembled WGS sequence"/>
</dbReference>
<dbReference type="OrthoDB" id="74159at2759"/>
<evidence type="ECO:0000313" key="2">
    <source>
        <dbReference type="EMBL" id="OQR96765.1"/>
    </source>
</evidence>
<feature type="transmembrane region" description="Helical" evidence="1">
    <location>
        <begin position="1204"/>
        <end position="1226"/>
    </location>
</feature>
<keyword evidence="1" id="KW-1133">Transmembrane helix</keyword>
<feature type="transmembrane region" description="Helical" evidence="1">
    <location>
        <begin position="592"/>
        <end position="613"/>
    </location>
</feature>
<keyword evidence="1" id="KW-0472">Membrane</keyword>
<dbReference type="EMBL" id="JNBR01000131">
    <property type="protein sequence ID" value="OQR96765.1"/>
    <property type="molecule type" value="Genomic_DNA"/>
</dbReference>
<sequence>MQVQGEYAYRIEDTVLMYTALGWSYSLTIKPMIPWRHQSMTSKSGDLRSDAAACVSLRCSLVPALGLPTLESLGLATVVADTTLVLPPPSLVAYFTSFQLALTQILNAADADIIDAYSSFATLLGDTNPTLLCTSSVCPFSELPDVASVVFAMVVTGSNATSRIATLCDATTACTHLLQPLALVLTAIRTVRGTDNDRNRAVAEVAALEVTAPSALVQTFHRIESLGGWIALHEWLSGQREMHLIEATVTRTVLTPRLPLTTASATAHEIPSNWGTIMSAVGCYTTSILAVVAVAVGGQALQFRPACVPCINFFHFNRLVGAAWLSRALLGLRSLGALVFLSTTKATLEVDVIGRTRLITSHVSLGTAMVASGEITWLVYLVQDLLAPVSRLHRAAPVGSALAWSMLTFVSYSFPVDIEYYPDRVCTYEVRSDVAAAAVCTSGVVTVGTMQRLLLLASITVTSVFVAFLALQVSDYYFYWWWWFQPIDPHAPPKSLLFSSTTLGLLVELRSRRTALASTIDVLSSTLAGFVPGRHFVFDINLWTYTPNVTNIAQRSVGLRVPTFAWPLRMRPGPRVSLLLPRKVPNGICRRHFRAIAGLGYLVASVFGSFAYISATASSMANAFWWCGFNSSAHQPYLANWFNTQLQLRSDAASIALDADGFADDRMAYNTTGASAVLASTLYPAVLLQDAASDVASVIAALRTMDVALVPLIFTPYCFVDLNRTWEMANSAARQARCYTTPMVGNGAVYLEALVANVDWSELAGTSFWSGIESGVVRYLNTSRQGQAWVLRASATAVTTTVNAEVMRWHRSGVTSYTTQWQNYKLLGVVEAYGITNAFNRRYPMTLKTYNFSVQIESQSSYHLYWGLANDLLAVSANSSTPIAGKSLVRQSADFAFANQSLQVTLVAESVLASPLDAGSALVRSALGPFGSVDMVRVQPPRSLVKFYSSVTQTVLQLLTTDASAAAAFAEIPAVTNVVAVPLEWQRRNTSGMDVLYGGCAATSKERVRFGNQDKLKAVLAMGTATVAPLVAAICSQDILTSSVCSAMLTRTVAFLDAVIVNATQSQLQQLAQLAQREVEALEIVVVGYLDGPELGRHGLFATTPFSFFSWVMLLHWIEGTREVVSFTGDLGSITTISSHVNLASTPPNQMEIPRDIMEYVAFTLKFISVVLLVVAIFIALYMFRVSAQVEGFNMFWFNRVVGAVWIGYLSTAAVDVIAIGAYYSLVLVPDRTMSVLLAAGEVTWAVYVVNDVATTLARLRSPAMAVSSSVLSALGIAIWSLVAPVQPAVTLHRRCTVVAVDALFDCDSGTVVIGSHERLLGLTSLVVAVSGASAGLARRSLTIATPLAQMTSLFLPASAAYLFHNGDWTYHDVYCIDRASACLAGVITVEVRDSIYCFDIKTWRGYKVPMAESSVSGPSPPVHIAAAVPLLE</sequence>
<gene>
    <name evidence="2" type="ORF">ACHHYP_13625</name>
</gene>
<feature type="transmembrane region" description="Helical" evidence="1">
    <location>
        <begin position="453"/>
        <end position="471"/>
    </location>
</feature>
<evidence type="ECO:0008006" key="4">
    <source>
        <dbReference type="Google" id="ProtNLM"/>
    </source>
</evidence>
<name>A0A1V9ZFI2_ACHHY</name>
<feature type="transmembrane region" description="Helical" evidence="1">
    <location>
        <begin position="1160"/>
        <end position="1184"/>
    </location>
</feature>
<accession>A0A1V9ZFI2</accession>
<evidence type="ECO:0000313" key="3">
    <source>
        <dbReference type="Proteomes" id="UP000243579"/>
    </source>
</evidence>
<feature type="transmembrane region" description="Helical" evidence="1">
    <location>
        <begin position="1232"/>
        <end position="1251"/>
    </location>
</feature>
<organism evidence="2 3">
    <name type="scientific">Achlya hypogyna</name>
    <name type="common">Oomycete</name>
    <name type="synonym">Protoachlya hypogyna</name>
    <dbReference type="NCBI Taxonomy" id="1202772"/>
    <lineage>
        <taxon>Eukaryota</taxon>
        <taxon>Sar</taxon>
        <taxon>Stramenopiles</taxon>
        <taxon>Oomycota</taxon>
        <taxon>Saprolegniomycetes</taxon>
        <taxon>Saprolegniales</taxon>
        <taxon>Achlyaceae</taxon>
        <taxon>Achlya</taxon>
    </lineage>
</organism>
<reference evidence="2 3" key="1">
    <citation type="journal article" date="2014" name="Genome Biol. Evol.">
        <title>The secreted proteins of Achlya hypogyna and Thraustotheca clavata identify the ancestral oomycete secretome and reveal gene acquisitions by horizontal gene transfer.</title>
        <authorList>
            <person name="Misner I."/>
            <person name="Blouin N."/>
            <person name="Leonard G."/>
            <person name="Richards T.A."/>
            <person name="Lane C.E."/>
        </authorList>
    </citation>
    <scope>NUCLEOTIDE SEQUENCE [LARGE SCALE GENOMIC DNA]</scope>
    <source>
        <strain evidence="2 3">ATCC 48635</strain>
    </source>
</reference>
<keyword evidence="1" id="KW-0812">Transmembrane</keyword>
<feature type="transmembrane region" description="Helical" evidence="1">
    <location>
        <begin position="1263"/>
        <end position="1283"/>
    </location>
</feature>
<protein>
    <recommendedName>
        <fullName evidence="4">Transmembrane protein</fullName>
    </recommendedName>
</protein>
<evidence type="ECO:0000256" key="1">
    <source>
        <dbReference type="SAM" id="Phobius"/>
    </source>
</evidence>
<comment type="caution">
    <text evidence="2">The sequence shown here is derived from an EMBL/GenBank/DDBJ whole genome shotgun (WGS) entry which is preliminary data.</text>
</comment>
<proteinExistence type="predicted"/>